<feature type="compositionally biased region" description="Basic and acidic residues" evidence="2">
    <location>
        <begin position="35"/>
        <end position="46"/>
    </location>
</feature>
<comment type="caution">
    <text evidence="3">The sequence shown here is derived from an EMBL/GenBank/DDBJ whole genome shotgun (WGS) entry which is preliminary data.</text>
</comment>
<accession>A0A8T1VFY5</accession>
<dbReference type="Proteomes" id="UP000693981">
    <property type="component" value="Unassembled WGS sequence"/>
</dbReference>
<dbReference type="EMBL" id="JAGDFL010000979">
    <property type="protein sequence ID" value="KAG7379069.1"/>
    <property type="molecule type" value="Genomic_DNA"/>
</dbReference>
<feature type="region of interest" description="Disordered" evidence="2">
    <location>
        <begin position="1"/>
        <end position="46"/>
    </location>
</feature>
<feature type="region of interest" description="Disordered" evidence="2">
    <location>
        <begin position="142"/>
        <end position="161"/>
    </location>
</feature>
<evidence type="ECO:0000256" key="2">
    <source>
        <dbReference type="SAM" id="MobiDB-lite"/>
    </source>
</evidence>
<keyword evidence="1" id="KW-0175">Coiled coil</keyword>
<proteinExistence type="predicted"/>
<dbReference type="OrthoDB" id="102467at2759"/>
<dbReference type="AlphaFoldDB" id="A0A8T1VFY5"/>
<dbReference type="PANTHER" id="PTHR35796">
    <property type="entry name" value="HYPOTHETICAL CYTOSOLIC PROTEIN"/>
    <property type="match status" value="1"/>
</dbReference>
<name>A0A8T1VFY5_9STRA</name>
<dbReference type="PANTHER" id="PTHR35796:SF3">
    <property type="entry name" value="BHLH DOMAIN-CONTAINING PROTEIN"/>
    <property type="match status" value="1"/>
</dbReference>
<feature type="compositionally biased region" description="Low complexity" evidence="2">
    <location>
        <begin position="1"/>
        <end position="17"/>
    </location>
</feature>
<keyword evidence="4" id="KW-1185">Reference proteome</keyword>
<feature type="compositionally biased region" description="Basic and acidic residues" evidence="2">
    <location>
        <begin position="18"/>
        <end position="27"/>
    </location>
</feature>
<gene>
    <name evidence="3" type="ORF">PHYBOEH_012039</name>
</gene>
<sequence>MAATESDAASSSNSTDSSVHEDSDARSQKAPPAAERPKPKEQLPIKEEICRLRAEVKTLTAELRALGGLPPSGNQSEEKAASRSQLWRQIAAKQLERRHRAEEENAMLRNMVELQTEEARNLRRILKRRTKIQMMEKLLGKKAQQKQQALPRATPATSEDSSHVFNQILQDIDQTYADVDTLIKEMDTYNIPCPGRHRRATDNTVNGVCLELMERFVVPFSVDATAKAFWDALDKLECQEMQCVDDLKVDIQWQMQSSEKGKDTVMVNFNSTYSVDSFIWRSKVRKVVRKYVNDNATVLIYRAFIEPKLLGMNESIGVFWTSTLLVDIRQDAMSSGEIATFVRGYFYATRRDEGMAVAEKLRSPSNLKMAMAVWDESIPRLYRQVESLLVDEAIKQPFNTGSSGQSLPASAAEGYASMDIV</sequence>
<feature type="coiled-coil region" evidence="1">
    <location>
        <begin position="91"/>
        <end position="118"/>
    </location>
</feature>
<evidence type="ECO:0000313" key="4">
    <source>
        <dbReference type="Proteomes" id="UP000693981"/>
    </source>
</evidence>
<evidence type="ECO:0000313" key="3">
    <source>
        <dbReference type="EMBL" id="KAG7379069.1"/>
    </source>
</evidence>
<evidence type="ECO:0008006" key="5">
    <source>
        <dbReference type="Google" id="ProtNLM"/>
    </source>
</evidence>
<reference evidence="3" key="1">
    <citation type="submission" date="2021-02" db="EMBL/GenBank/DDBJ databases">
        <authorList>
            <person name="Palmer J.M."/>
        </authorList>
    </citation>
    <scope>NUCLEOTIDE SEQUENCE</scope>
    <source>
        <strain evidence="3">SCRP23</strain>
    </source>
</reference>
<evidence type="ECO:0000256" key="1">
    <source>
        <dbReference type="SAM" id="Coils"/>
    </source>
</evidence>
<organism evidence="3 4">
    <name type="scientific">Phytophthora boehmeriae</name>
    <dbReference type="NCBI Taxonomy" id="109152"/>
    <lineage>
        <taxon>Eukaryota</taxon>
        <taxon>Sar</taxon>
        <taxon>Stramenopiles</taxon>
        <taxon>Oomycota</taxon>
        <taxon>Peronosporomycetes</taxon>
        <taxon>Peronosporales</taxon>
        <taxon>Peronosporaceae</taxon>
        <taxon>Phytophthora</taxon>
    </lineage>
</organism>
<protein>
    <recommendedName>
        <fullName evidence="5">M96 mating-specific protein family</fullName>
    </recommendedName>
</protein>